<accession>A0ABT0S0N2</accession>
<evidence type="ECO:0000256" key="4">
    <source>
        <dbReference type="ARBA" id="ARBA00023136"/>
    </source>
</evidence>
<evidence type="ECO:0000256" key="5">
    <source>
        <dbReference type="SAM" id="MobiDB-lite"/>
    </source>
</evidence>
<evidence type="ECO:0000256" key="1">
    <source>
        <dbReference type="ARBA" id="ARBA00004167"/>
    </source>
</evidence>
<dbReference type="InterPro" id="IPR006260">
    <property type="entry name" value="TonB/TolA_C"/>
</dbReference>
<dbReference type="EMBL" id="JAMGBE010000002">
    <property type="protein sequence ID" value="MCL6729415.1"/>
    <property type="molecule type" value="Genomic_DNA"/>
</dbReference>
<organism evidence="7 8">
    <name type="scientific">Sphingomonas hankyongi</name>
    <dbReference type="NCBI Taxonomy" id="2908209"/>
    <lineage>
        <taxon>Bacteria</taxon>
        <taxon>Pseudomonadati</taxon>
        <taxon>Pseudomonadota</taxon>
        <taxon>Alphaproteobacteria</taxon>
        <taxon>Sphingomonadales</taxon>
        <taxon>Sphingomonadaceae</taxon>
        <taxon>Sphingomonas</taxon>
    </lineage>
</organism>
<feature type="compositionally biased region" description="Polar residues" evidence="5">
    <location>
        <begin position="105"/>
        <end position="118"/>
    </location>
</feature>
<keyword evidence="3" id="KW-1133">Transmembrane helix</keyword>
<dbReference type="Pfam" id="PF03544">
    <property type="entry name" value="TonB_C"/>
    <property type="match status" value="1"/>
</dbReference>
<dbReference type="SUPFAM" id="SSF74653">
    <property type="entry name" value="TolA/TonB C-terminal domain"/>
    <property type="match status" value="1"/>
</dbReference>
<evidence type="ECO:0000259" key="6">
    <source>
        <dbReference type="PROSITE" id="PS52015"/>
    </source>
</evidence>
<evidence type="ECO:0000313" key="7">
    <source>
        <dbReference type="EMBL" id="MCL6729415.1"/>
    </source>
</evidence>
<comment type="caution">
    <text evidence="7">The sequence shown here is derived from an EMBL/GenBank/DDBJ whole genome shotgun (WGS) entry which is preliminary data.</text>
</comment>
<reference evidence="7" key="1">
    <citation type="submission" date="2022-05" db="EMBL/GenBank/DDBJ databases">
        <authorList>
            <person name="Jo J.-H."/>
            <person name="Im W.-T."/>
        </authorList>
    </citation>
    <scope>NUCLEOTIDE SEQUENCE</scope>
    <source>
        <strain evidence="7">SE220</strain>
    </source>
</reference>
<protein>
    <submittedName>
        <fullName evidence="7">Energy transducer TonB</fullName>
    </submittedName>
</protein>
<feature type="region of interest" description="Disordered" evidence="5">
    <location>
        <begin position="1"/>
        <end position="33"/>
    </location>
</feature>
<keyword evidence="8" id="KW-1185">Reference proteome</keyword>
<dbReference type="Proteomes" id="UP001165342">
    <property type="component" value="Unassembled WGS sequence"/>
</dbReference>
<comment type="subcellular location">
    <subcellularLocation>
        <location evidence="1">Membrane</location>
        <topology evidence="1">Single-pass membrane protein</topology>
    </subcellularLocation>
</comment>
<gene>
    <name evidence="7" type="ORF">LZ538_05000</name>
</gene>
<dbReference type="Gene3D" id="3.30.1150.10">
    <property type="match status" value="1"/>
</dbReference>
<feature type="domain" description="TonB C-terminal" evidence="6">
    <location>
        <begin position="33"/>
        <end position="127"/>
    </location>
</feature>
<evidence type="ECO:0000256" key="2">
    <source>
        <dbReference type="ARBA" id="ARBA00022692"/>
    </source>
</evidence>
<name>A0ABT0S0N2_9SPHN</name>
<evidence type="ECO:0000256" key="3">
    <source>
        <dbReference type="ARBA" id="ARBA00022989"/>
    </source>
</evidence>
<evidence type="ECO:0000313" key="8">
    <source>
        <dbReference type="Proteomes" id="UP001165342"/>
    </source>
</evidence>
<dbReference type="PROSITE" id="PS52015">
    <property type="entry name" value="TONB_CTD"/>
    <property type="match status" value="1"/>
</dbReference>
<proteinExistence type="predicted"/>
<dbReference type="NCBIfam" id="TIGR01352">
    <property type="entry name" value="tonB_Cterm"/>
    <property type="match status" value="1"/>
</dbReference>
<keyword evidence="2" id="KW-0812">Transmembrane</keyword>
<keyword evidence="4" id="KW-0472">Membrane</keyword>
<feature type="compositionally biased region" description="Pro residues" evidence="5">
    <location>
        <begin position="1"/>
        <end position="27"/>
    </location>
</feature>
<dbReference type="InterPro" id="IPR037682">
    <property type="entry name" value="TonB_C"/>
</dbReference>
<sequence length="127" mass="13165">MVESPVIPPPIPPVVAAPPPPPAPPPPRKVEAARARGDVRTLFSTDDYPASALSAGAEGTAQAQLTIGPDGRVVGCSLVKSTGNGALDSATCNILRRRAKFTPAKDSNGQPTTDTYTTPPIRWQLEG</sequence>
<feature type="region of interest" description="Disordered" evidence="5">
    <location>
        <begin position="102"/>
        <end position="127"/>
    </location>
</feature>